<dbReference type="InterPro" id="IPR000629">
    <property type="entry name" value="RNA-helicase_DEAD-box_CS"/>
</dbReference>
<evidence type="ECO:0000256" key="1">
    <source>
        <dbReference type="ARBA" id="ARBA00012552"/>
    </source>
</evidence>
<dbReference type="InterPro" id="IPR011545">
    <property type="entry name" value="DEAD/DEAH_box_helicase_dom"/>
</dbReference>
<comment type="catalytic activity">
    <reaction evidence="6">
        <text>ATP + H2O = ADP + phosphate + H(+)</text>
        <dbReference type="Rhea" id="RHEA:13065"/>
        <dbReference type="ChEBI" id="CHEBI:15377"/>
        <dbReference type="ChEBI" id="CHEBI:15378"/>
        <dbReference type="ChEBI" id="CHEBI:30616"/>
        <dbReference type="ChEBI" id="CHEBI:43474"/>
        <dbReference type="ChEBI" id="CHEBI:456216"/>
        <dbReference type="EC" id="3.6.4.13"/>
    </reaction>
</comment>
<evidence type="ECO:0000256" key="8">
    <source>
        <dbReference type="RuleBase" id="RU000492"/>
    </source>
</evidence>
<dbReference type="Pfam" id="PF00270">
    <property type="entry name" value="DEAD"/>
    <property type="match status" value="1"/>
</dbReference>
<evidence type="ECO:0000256" key="9">
    <source>
        <dbReference type="SAM" id="MobiDB-lite"/>
    </source>
</evidence>
<evidence type="ECO:0000259" key="12">
    <source>
        <dbReference type="PROSITE" id="PS51195"/>
    </source>
</evidence>
<evidence type="ECO:0000256" key="6">
    <source>
        <dbReference type="ARBA" id="ARBA00047984"/>
    </source>
</evidence>
<dbReference type="PROSITE" id="PS51194">
    <property type="entry name" value="HELICASE_CTER"/>
    <property type="match status" value="1"/>
</dbReference>
<organism evidence="13 14">
    <name type="scientific">Phialemonium thermophilum</name>
    <dbReference type="NCBI Taxonomy" id="223376"/>
    <lineage>
        <taxon>Eukaryota</taxon>
        <taxon>Fungi</taxon>
        <taxon>Dikarya</taxon>
        <taxon>Ascomycota</taxon>
        <taxon>Pezizomycotina</taxon>
        <taxon>Sordariomycetes</taxon>
        <taxon>Sordariomycetidae</taxon>
        <taxon>Cephalothecales</taxon>
        <taxon>Cephalothecaceae</taxon>
        <taxon>Phialemonium</taxon>
    </lineage>
</organism>
<sequence length="625" mass="68242">MSENMWGAQAAPPEDLNLRNLKITGQEETAALEPTLSDTSGGEVTIGAGDQAKAEGDKNGDWGEAQPYNYEEYSAAAPVKWDSSARVYEYNGEIGEVGPEYPELELQLFGDPEKRTSHGIDFTKIASIEVVQEGPVRINPIKTFEEANLHPVMLRNVELSGYKIPTPIQKFCIRAVGMGHDVIAIAQTGSGKTAAYLIPILNKLVGKAKKLAAPRPNPVTMDETVHGPIRAEPLVVIVSPSRELAVQIFNECRKFCYRTMLRPCVIYGGGTVSTQAAELAKGCDILVASPGRLIDFIERPRLLTLRRLRYMVIDEADELLHPDWEEDFKKILTGGEQEEDNVKYLLFSATFPKGARDLARTYLAENHVRIRVGRAGSSHENITQQIVYVEPAMKNQALIDLLHSLEPGRTIIFVNSKRAADEVDAFLYNLGLPCTSMHSDRTQREREAAMRAFRAGSCPIMVATAVSARGIDVQHVKYVINYDLPSSDHGGIEEYTHRIGRTGRIGHLGKAISFYSDRDEPLASVLTRTLIETNQEIPDFLKAYVPEGITRENLKFEADSDFDESEAANNPGGGWGAADKNDGEAGNNGGGWGGAAQAEGNAWEAPAASESNATTAGNGWGGAAW</sequence>
<evidence type="ECO:0000256" key="3">
    <source>
        <dbReference type="ARBA" id="ARBA00022801"/>
    </source>
</evidence>
<feature type="compositionally biased region" description="Low complexity" evidence="9">
    <location>
        <begin position="595"/>
        <end position="617"/>
    </location>
</feature>
<name>A0ABR3WFB0_9PEZI</name>
<keyword evidence="14" id="KW-1185">Reference proteome</keyword>
<feature type="region of interest" description="Disordered" evidence="9">
    <location>
        <begin position="26"/>
        <end position="65"/>
    </location>
</feature>
<dbReference type="PROSITE" id="PS51195">
    <property type="entry name" value="Q_MOTIF"/>
    <property type="match status" value="1"/>
</dbReference>
<keyword evidence="2 8" id="KW-0547">Nucleotide-binding</keyword>
<dbReference type="Pfam" id="PF00271">
    <property type="entry name" value="Helicase_C"/>
    <property type="match status" value="1"/>
</dbReference>
<accession>A0ABR3WFB0</accession>
<evidence type="ECO:0000256" key="2">
    <source>
        <dbReference type="ARBA" id="ARBA00022741"/>
    </source>
</evidence>
<dbReference type="CDD" id="cd18787">
    <property type="entry name" value="SF2_C_DEAD"/>
    <property type="match status" value="1"/>
</dbReference>
<feature type="domain" description="DEAD-box RNA helicase Q" evidence="12">
    <location>
        <begin position="142"/>
        <end position="170"/>
    </location>
</feature>
<proteinExistence type="inferred from homology"/>
<dbReference type="SMART" id="SM00490">
    <property type="entry name" value="HELICc"/>
    <property type="match status" value="1"/>
</dbReference>
<feature type="region of interest" description="Disordered" evidence="9">
    <location>
        <begin position="558"/>
        <end position="625"/>
    </location>
</feature>
<feature type="short sequence motif" description="Q motif" evidence="7">
    <location>
        <begin position="142"/>
        <end position="170"/>
    </location>
</feature>
<dbReference type="InterPro" id="IPR027417">
    <property type="entry name" value="P-loop_NTPase"/>
</dbReference>
<evidence type="ECO:0000259" key="10">
    <source>
        <dbReference type="PROSITE" id="PS51192"/>
    </source>
</evidence>
<gene>
    <name evidence="13" type="ORF">VTK73DRAFT_7353</name>
</gene>
<comment type="similarity">
    <text evidence="8">Belongs to the DEAD box helicase family.</text>
</comment>
<dbReference type="PANTHER" id="PTHR47958">
    <property type="entry name" value="ATP-DEPENDENT RNA HELICASE DBP3"/>
    <property type="match status" value="1"/>
</dbReference>
<dbReference type="InterPro" id="IPR014001">
    <property type="entry name" value="Helicase_ATP-bd"/>
</dbReference>
<comment type="caution">
    <text evidence="13">The sequence shown here is derived from an EMBL/GenBank/DDBJ whole genome shotgun (WGS) entry which is preliminary data.</text>
</comment>
<dbReference type="SMART" id="SM00487">
    <property type="entry name" value="DEXDc"/>
    <property type="match status" value="1"/>
</dbReference>
<dbReference type="EC" id="3.6.4.13" evidence="1"/>
<dbReference type="PROSITE" id="PS00039">
    <property type="entry name" value="DEAD_ATP_HELICASE"/>
    <property type="match status" value="1"/>
</dbReference>
<dbReference type="Gene3D" id="3.40.50.300">
    <property type="entry name" value="P-loop containing nucleotide triphosphate hydrolases"/>
    <property type="match status" value="2"/>
</dbReference>
<dbReference type="SUPFAM" id="SSF52540">
    <property type="entry name" value="P-loop containing nucleoside triphosphate hydrolases"/>
    <property type="match status" value="1"/>
</dbReference>
<feature type="domain" description="Helicase C-terminal" evidence="11">
    <location>
        <begin position="397"/>
        <end position="545"/>
    </location>
</feature>
<dbReference type="PROSITE" id="PS51192">
    <property type="entry name" value="HELICASE_ATP_BIND_1"/>
    <property type="match status" value="1"/>
</dbReference>
<keyword evidence="5 8" id="KW-0067">ATP-binding</keyword>
<protein>
    <recommendedName>
        <fullName evidence="1">RNA helicase</fullName>
        <ecNumber evidence="1">3.6.4.13</ecNumber>
    </recommendedName>
</protein>
<feature type="compositionally biased region" description="Basic and acidic residues" evidence="9">
    <location>
        <begin position="52"/>
        <end position="61"/>
    </location>
</feature>
<keyword evidence="4 8" id="KW-0347">Helicase</keyword>
<reference evidence="13 14" key="1">
    <citation type="journal article" date="2024" name="Commun. Biol.">
        <title>Comparative genomic analysis of thermophilic fungi reveals convergent evolutionary adaptations and gene losses.</title>
        <authorList>
            <person name="Steindorff A.S."/>
            <person name="Aguilar-Pontes M.V."/>
            <person name="Robinson A.J."/>
            <person name="Andreopoulos B."/>
            <person name="LaButti K."/>
            <person name="Kuo A."/>
            <person name="Mondo S."/>
            <person name="Riley R."/>
            <person name="Otillar R."/>
            <person name="Haridas S."/>
            <person name="Lipzen A."/>
            <person name="Grimwood J."/>
            <person name="Schmutz J."/>
            <person name="Clum A."/>
            <person name="Reid I.D."/>
            <person name="Moisan M.C."/>
            <person name="Butler G."/>
            <person name="Nguyen T.T.M."/>
            <person name="Dewar K."/>
            <person name="Conant G."/>
            <person name="Drula E."/>
            <person name="Henrissat B."/>
            <person name="Hansel C."/>
            <person name="Singer S."/>
            <person name="Hutchinson M.I."/>
            <person name="de Vries R.P."/>
            <person name="Natvig D.O."/>
            <person name="Powell A.J."/>
            <person name="Tsang A."/>
            <person name="Grigoriev I.V."/>
        </authorList>
    </citation>
    <scope>NUCLEOTIDE SEQUENCE [LARGE SCALE GENOMIC DNA]</scope>
    <source>
        <strain evidence="13 14">ATCC 24622</strain>
    </source>
</reference>
<evidence type="ECO:0000259" key="11">
    <source>
        <dbReference type="PROSITE" id="PS51194"/>
    </source>
</evidence>
<evidence type="ECO:0000313" key="13">
    <source>
        <dbReference type="EMBL" id="KAL1860407.1"/>
    </source>
</evidence>
<evidence type="ECO:0000256" key="7">
    <source>
        <dbReference type="PROSITE-ProRule" id="PRU00552"/>
    </source>
</evidence>
<evidence type="ECO:0000256" key="5">
    <source>
        <dbReference type="ARBA" id="ARBA00022840"/>
    </source>
</evidence>
<keyword evidence="3 8" id="KW-0378">Hydrolase</keyword>
<evidence type="ECO:0000256" key="4">
    <source>
        <dbReference type="ARBA" id="ARBA00022806"/>
    </source>
</evidence>
<dbReference type="InterPro" id="IPR014014">
    <property type="entry name" value="RNA_helicase_DEAD_Q_motif"/>
</dbReference>
<dbReference type="Proteomes" id="UP001586593">
    <property type="component" value="Unassembled WGS sequence"/>
</dbReference>
<dbReference type="EMBL" id="JAZHXJ010000463">
    <property type="protein sequence ID" value="KAL1860407.1"/>
    <property type="molecule type" value="Genomic_DNA"/>
</dbReference>
<evidence type="ECO:0000313" key="14">
    <source>
        <dbReference type="Proteomes" id="UP001586593"/>
    </source>
</evidence>
<feature type="domain" description="Helicase ATP-binding" evidence="10">
    <location>
        <begin position="173"/>
        <end position="369"/>
    </location>
</feature>
<dbReference type="InterPro" id="IPR001650">
    <property type="entry name" value="Helicase_C-like"/>
</dbReference>